<sequence length="265" mass="29369">MLFARHHPQHCLYLSSPDSNIVGVCATTHGGTGAGADTDNIVNGRNQPHCTQTGSNYDPPPPPIHGRRDTLDHPATEENQILYSIQKFGDVPTNTTPSPEIIGWLRLWKSYKQKLKFYLKEKGLMKTEDEVKIGVLMTSLGNKGLDPVLRTSLPQECLKSLTARQLPELFSILCVIQTFDEEGAMSIREAKVATSSSTVVSDLAHIKSYFGNLPGVIVSLEVRVLPLIESVKIMNTIQEGVKQTPRQSQQNLNKYHNEIPGGEQW</sequence>
<protein>
    <submittedName>
        <fullName evidence="2">(California timema) hypothetical protein</fullName>
    </submittedName>
</protein>
<proteinExistence type="predicted"/>
<dbReference type="AlphaFoldDB" id="A0A7R9JGL5"/>
<organism evidence="2">
    <name type="scientific">Timema californicum</name>
    <name type="common">California timema</name>
    <name type="synonym">Walking stick</name>
    <dbReference type="NCBI Taxonomy" id="61474"/>
    <lineage>
        <taxon>Eukaryota</taxon>
        <taxon>Metazoa</taxon>
        <taxon>Ecdysozoa</taxon>
        <taxon>Arthropoda</taxon>
        <taxon>Hexapoda</taxon>
        <taxon>Insecta</taxon>
        <taxon>Pterygota</taxon>
        <taxon>Neoptera</taxon>
        <taxon>Polyneoptera</taxon>
        <taxon>Phasmatodea</taxon>
        <taxon>Timematodea</taxon>
        <taxon>Timematoidea</taxon>
        <taxon>Timematidae</taxon>
        <taxon>Timema</taxon>
    </lineage>
</organism>
<gene>
    <name evidence="2" type="ORF">TCMB3V08_LOCUS11309</name>
</gene>
<feature type="compositionally biased region" description="Polar residues" evidence="1">
    <location>
        <begin position="244"/>
        <end position="254"/>
    </location>
</feature>
<accession>A0A7R9JGL5</accession>
<evidence type="ECO:0000256" key="1">
    <source>
        <dbReference type="SAM" id="MobiDB-lite"/>
    </source>
</evidence>
<reference evidence="2" key="1">
    <citation type="submission" date="2020-11" db="EMBL/GenBank/DDBJ databases">
        <authorList>
            <person name="Tran Van P."/>
        </authorList>
    </citation>
    <scope>NUCLEOTIDE SEQUENCE</scope>
</reference>
<evidence type="ECO:0000313" key="2">
    <source>
        <dbReference type="EMBL" id="CAD7578772.1"/>
    </source>
</evidence>
<feature type="region of interest" description="Disordered" evidence="1">
    <location>
        <begin position="242"/>
        <end position="265"/>
    </location>
</feature>
<dbReference type="EMBL" id="OE188643">
    <property type="protein sequence ID" value="CAD7578772.1"/>
    <property type="molecule type" value="Genomic_DNA"/>
</dbReference>
<name>A0A7R9JGL5_TIMCA</name>